<dbReference type="InterPro" id="IPR007391">
    <property type="entry name" value="Vancomycin_resist_VanW"/>
</dbReference>
<feature type="domain" description="YoaR-like putative peptidoglycan binding" evidence="2">
    <location>
        <begin position="86"/>
        <end position="195"/>
    </location>
</feature>
<sequence>MKLRKGEKVSIYLSIAALCLFIIIYIPLEIATFLDKLIPEGVSINKEGVGLLSKAYAKEMLEKKYNEPLKDKKIVLKYENNVFSKSYKDFSLNYNIEEAVEQAFSHGKDGENIIERTLDRIISKNNDYNIELSLSYDSRTIDEFLSSISKKINREPVNAKLLFKGDRFEVTKEVVGRRVEDDKLKKLIKDALMSREESIDIPVTTIEPKLKSEVLSKVNQKIASFTTYLSNNPNRTTNIKIAASHVNGTLLLPGEVFSADKAIGPRTAARGYKEAPVFNNGKVDTDLAGGICQVSTTIYNVALLANLKIVERHPHSLSVSYVPLGRDAAISGGGPDLKFKNTTNYPIYIQTIVNDRQITVNFYGFNEHPERRVEIESETVQSNGKTIYKTYRKVYENNKLMNTELLSSDSYKNH</sequence>
<organism evidence="3 4">
    <name type="scientific">Fonticella tunisiensis</name>
    <dbReference type="NCBI Taxonomy" id="1096341"/>
    <lineage>
        <taxon>Bacteria</taxon>
        <taxon>Bacillati</taxon>
        <taxon>Bacillota</taxon>
        <taxon>Clostridia</taxon>
        <taxon>Eubacteriales</taxon>
        <taxon>Clostridiaceae</taxon>
        <taxon>Fonticella</taxon>
    </lineage>
</organism>
<evidence type="ECO:0000259" key="2">
    <source>
        <dbReference type="Pfam" id="PF12229"/>
    </source>
</evidence>
<keyword evidence="1" id="KW-0812">Transmembrane</keyword>
<evidence type="ECO:0000313" key="4">
    <source>
        <dbReference type="Proteomes" id="UP000295325"/>
    </source>
</evidence>
<dbReference type="Pfam" id="PF12229">
    <property type="entry name" value="PG_binding_4"/>
    <property type="match status" value="1"/>
</dbReference>
<dbReference type="Pfam" id="PF04294">
    <property type="entry name" value="VanW"/>
    <property type="match status" value="1"/>
</dbReference>
<dbReference type="RefSeq" id="WP_133628671.1">
    <property type="nucleotide sequence ID" value="NZ_SOAZ01000018.1"/>
</dbReference>
<dbReference type="InterPro" id="IPR022029">
    <property type="entry name" value="YoaR-like_PG-bd"/>
</dbReference>
<name>A0A4R7KD10_9CLOT</name>
<dbReference type="EMBL" id="SOAZ01000018">
    <property type="protein sequence ID" value="TDT51337.1"/>
    <property type="molecule type" value="Genomic_DNA"/>
</dbReference>
<evidence type="ECO:0000256" key="1">
    <source>
        <dbReference type="SAM" id="Phobius"/>
    </source>
</evidence>
<feature type="transmembrane region" description="Helical" evidence="1">
    <location>
        <begin position="9"/>
        <end position="28"/>
    </location>
</feature>
<reference evidence="3 4" key="1">
    <citation type="submission" date="2019-03" db="EMBL/GenBank/DDBJ databases">
        <title>Genomic Encyclopedia of Type Strains, Phase IV (KMG-IV): sequencing the most valuable type-strain genomes for metagenomic binning, comparative biology and taxonomic classification.</title>
        <authorList>
            <person name="Goeker M."/>
        </authorList>
    </citation>
    <scope>NUCLEOTIDE SEQUENCE [LARGE SCALE GENOMIC DNA]</scope>
    <source>
        <strain evidence="3 4">DSM 24455</strain>
    </source>
</reference>
<evidence type="ECO:0000313" key="3">
    <source>
        <dbReference type="EMBL" id="TDT51337.1"/>
    </source>
</evidence>
<comment type="caution">
    <text evidence="3">The sequence shown here is derived from an EMBL/GenBank/DDBJ whole genome shotgun (WGS) entry which is preliminary data.</text>
</comment>
<dbReference type="OrthoDB" id="9797191at2"/>
<protein>
    <submittedName>
        <fullName evidence="3">Putative peptidoglycan binding protein</fullName>
    </submittedName>
</protein>
<dbReference type="Proteomes" id="UP000295325">
    <property type="component" value="Unassembled WGS sequence"/>
</dbReference>
<proteinExistence type="predicted"/>
<dbReference type="InterPro" id="IPR052913">
    <property type="entry name" value="Glycopeptide_resist_protein"/>
</dbReference>
<keyword evidence="4" id="KW-1185">Reference proteome</keyword>
<accession>A0A4R7KD10</accession>
<gene>
    <name evidence="3" type="ORF">EDD71_11821</name>
</gene>
<keyword evidence="1" id="KW-0472">Membrane</keyword>
<dbReference type="PANTHER" id="PTHR35788">
    <property type="entry name" value="EXPORTED PROTEIN-RELATED"/>
    <property type="match status" value="1"/>
</dbReference>
<dbReference type="PANTHER" id="PTHR35788:SF1">
    <property type="entry name" value="EXPORTED PROTEIN"/>
    <property type="match status" value="1"/>
</dbReference>
<keyword evidence="1" id="KW-1133">Transmembrane helix</keyword>
<dbReference type="AlphaFoldDB" id="A0A4R7KD10"/>